<dbReference type="GeneTree" id="ENSGT00940000153635"/>
<evidence type="ECO:0000256" key="3">
    <source>
        <dbReference type="ARBA" id="ARBA00007070"/>
    </source>
</evidence>
<dbReference type="Ensembl" id="ENSSLDT00000017205.1">
    <property type="protein sequence ID" value="ENSSLDP00000016607.1"/>
    <property type="gene ID" value="ENSSLDG00000013071.1"/>
</dbReference>
<dbReference type="GO" id="GO:0007033">
    <property type="term" value="P:vacuole organization"/>
    <property type="evidence" value="ECO:0007669"/>
    <property type="project" value="TreeGrafter"/>
</dbReference>
<dbReference type="GO" id="GO:0007032">
    <property type="term" value="P:endosome organization"/>
    <property type="evidence" value="ECO:0007669"/>
    <property type="project" value="TreeGrafter"/>
</dbReference>
<keyword evidence="10" id="KW-0175">Coiled coil</keyword>
<dbReference type="Pfam" id="PF13923">
    <property type="entry name" value="zf-C3HC4_2"/>
    <property type="match status" value="1"/>
</dbReference>
<proteinExistence type="inferred from homology"/>
<dbReference type="GO" id="GO:0008270">
    <property type="term" value="F:zinc ion binding"/>
    <property type="evidence" value="ECO:0007669"/>
    <property type="project" value="UniProtKB-KW"/>
</dbReference>
<reference evidence="12" key="2">
    <citation type="submission" date="2025-09" db="UniProtKB">
        <authorList>
            <consortium name="Ensembl"/>
        </authorList>
    </citation>
    <scope>IDENTIFICATION</scope>
</reference>
<dbReference type="GO" id="GO:0005765">
    <property type="term" value="C:lysosomal membrane"/>
    <property type="evidence" value="ECO:0007669"/>
    <property type="project" value="UniProtKB-SubCell"/>
</dbReference>
<keyword evidence="6" id="KW-0862">Zinc</keyword>
<dbReference type="Proteomes" id="UP000261360">
    <property type="component" value="Unplaced"/>
</dbReference>
<dbReference type="CDD" id="cd16688">
    <property type="entry name" value="RING-H2_Vps11"/>
    <property type="match status" value="1"/>
</dbReference>
<evidence type="ECO:0000256" key="1">
    <source>
        <dbReference type="ARBA" id="ARBA00004492"/>
    </source>
</evidence>
<evidence type="ECO:0000256" key="10">
    <source>
        <dbReference type="SAM" id="Coils"/>
    </source>
</evidence>
<dbReference type="SUPFAM" id="SSF57850">
    <property type="entry name" value="RING/U-box"/>
    <property type="match status" value="1"/>
</dbReference>
<feature type="domain" description="RING-type" evidence="11">
    <location>
        <begin position="276"/>
        <end position="315"/>
    </location>
</feature>
<comment type="subcellular location">
    <subcellularLocation>
        <location evidence="1">Late endosome membrane</location>
        <topology evidence="1">Peripheral membrane protein</topology>
        <orientation evidence="1">Cytoplasmic side</orientation>
    </subcellularLocation>
    <subcellularLocation>
        <location evidence="2">Lysosome membrane</location>
        <topology evidence="2">Peripheral membrane protein</topology>
        <orientation evidence="2">Cytoplasmic side</orientation>
    </subcellularLocation>
</comment>
<evidence type="ECO:0000313" key="12">
    <source>
        <dbReference type="Ensembl" id="ENSSLDP00000016607.1"/>
    </source>
</evidence>
<evidence type="ECO:0000256" key="6">
    <source>
        <dbReference type="ARBA" id="ARBA00022833"/>
    </source>
</evidence>
<evidence type="ECO:0000256" key="8">
    <source>
        <dbReference type="PROSITE-ProRule" id="PRU00175"/>
    </source>
</evidence>
<dbReference type="PANTHER" id="PTHR23323">
    <property type="entry name" value="VACUOLAR PROTEIN SORTING-ASSOCIATED PROTEIN"/>
    <property type="match status" value="1"/>
</dbReference>
<dbReference type="GO" id="GO:0006886">
    <property type="term" value="P:intracellular protein transport"/>
    <property type="evidence" value="ECO:0007669"/>
    <property type="project" value="UniProtKB-UniRule"/>
</dbReference>
<dbReference type="Pfam" id="PF23356">
    <property type="entry name" value="TPR_PEP5_VPS11"/>
    <property type="match status" value="1"/>
</dbReference>
<organism evidence="12 13">
    <name type="scientific">Seriola lalandi dorsalis</name>
    <dbReference type="NCBI Taxonomy" id="1841481"/>
    <lineage>
        <taxon>Eukaryota</taxon>
        <taxon>Metazoa</taxon>
        <taxon>Chordata</taxon>
        <taxon>Craniata</taxon>
        <taxon>Vertebrata</taxon>
        <taxon>Euteleostomi</taxon>
        <taxon>Actinopterygii</taxon>
        <taxon>Neopterygii</taxon>
        <taxon>Teleostei</taxon>
        <taxon>Neoteleostei</taxon>
        <taxon>Acanthomorphata</taxon>
        <taxon>Carangaria</taxon>
        <taxon>Carangiformes</taxon>
        <taxon>Carangidae</taxon>
        <taxon>Seriola</taxon>
    </lineage>
</organism>
<evidence type="ECO:0000256" key="5">
    <source>
        <dbReference type="ARBA" id="ARBA00022771"/>
    </source>
</evidence>
<dbReference type="PANTHER" id="PTHR23323:SF24">
    <property type="entry name" value="VACUOLAR PROTEIN SORTING-ASSOCIATED PROTEIN 11 HOMOLOG"/>
    <property type="match status" value="1"/>
</dbReference>
<dbReference type="FunFam" id="3.30.40.10:FF:000258">
    <property type="entry name" value="Vacuolar protein sorting-associated protein 11 homolog"/>
    <property type="match status" value="1"/>
</dbReference>
<evidence type="ECO:0000256" key="7">
    <source>
        <dbReference type="ARBA" id="ARBA00023136"/>
    </source>
</evidence>
<dbReference type="PROSITE" id="PS50089">
    <property type="entry name" value="ZF_RING_2"/>
    <property type="match status" value="1"/>
</dbReference>
<dbReference type="GO" id="GO:0006904">
    <property type="term" value="P:vesicle docking involved in exocytosis"/>
    <property type="evidence" value="ECO:0007669"/>
    <property type="project" value="TreeGrafter"/>
</dbReference>
<feature type="repeat" description="CHCR" evidence="9">
    <location>
        <begin position="33"/>
        <end position="190"/>
    </location>
</feature>
<keyword evidence="4" id="KW-0479">Metal-binding</keyword>
<dbReference type="GO" id="GO:0031902">
    <property type="term" value="C:late endosome membrane"/>
    <property type="evidence" value="ECO:0007669"/>
    <property type="project" value="UniProtKB-SubCell"/>
</dbReference>
<dbReference type="GO" id="GO:0048284">
    <property type="term" value="P:organelle fusion"/>
    <property type="evidence" value="ECO:0007669"/>
    <property type="project" value="TreeGrafter"/>
</dbReference>
<sequence>MKHYGKTLMLHVPEDTTLLLKGLCTNYHPSGDAPEKDSPERSRANSEEFIPIFANNPRELKAFLEHMIEVDPCSPQGVYDTLLELRLQDWAHEQDPQRKRVLQGEAVSLLRSDNTVFDKALVLCQMHNFKEGVLYLYEKGKLYQQIMHYHMQNEEYGKIVEACKRYGDQEGCLWEQALGYFARKEEDCKAYISEVLHHIDQNNLMPPLLVVQTLAHNSTATLSVIKDYLINKLQRESQQIEDDERKIRQYREETAHLRSEIQELKTSAKIFQKTKCNMCNSPLELPSVHFLCSHSFHQHCFESYAESEAECPTCTPENRKVMDMLRAQDQKRDLHDHFNRQLRSSNDGFSVVADYFGRGVFNKLTLVTDLPGNKTAGSLEGNLQKDLLIHTKRNFTAYYLDVDQLDVARNRFSTPLTHVDQSRSSAWSEVGGFWVGGLSLAVAPVVKTAIVNYRKQGGLPFKII</sequence>
<keyword evidence="13" id="KW-1185">Reference proteome</keyword>
<dbReference type="PROSITE" id="PS50236">
    <property type="entry name" value="CHCR"/>
    <property type="match status" value="1"/>
</dbReference>
<evidence type="ECO:0000259" key="11">
    <source>
        <dbReference type="PROSITE" id="PS50089"/>
    </source>
</evidence>
<dbReference type="InterPro" id="IPR013083">
    <property type="entry name" value="Znf_RING/FYVE/PHD"/>
</dbReference>
<dbReference type="InterPro" id="IPR057308">
    <property type="entry name" value="CHCR_PEP5_VPS11"/>
</dbReference>
<evidence type="ECO:0000256" key="2">
    <source>
        <dbReference type="ARBA" id="ARBA00004630"/>
    </source>
</evidence>
<dbReference type="InterPro" id="IPR000547">
    <property type="entry name" value="Clathrin_H-chain/VPS_repeat"/>
</dbReference>
<evidence type="ECO:0000313" key="13">
    <source>
        <dbReference type="Proteomes" id="UP000261360"/>
    </source>
</evidence>
<dbReference type="AlphaFoldDB" id="A0A3B4XK24"/>
<protein>
    <submittedName>
        <fullName evidence="12">VPS11 core subunit of CORVET and HOPS complexes</fullName>
    </submittedName>
</protein>
<keyword evidence="5 8" id="KW-0863">Zinc-finger</keyword>
<comment type="similarity">
    <text evidence="3">Belongs to the VPS11 family.</text>
</comment>
<evidence type="ECO:0000256" key="4">
    <source>
        <dbReference type="ARBA" id="ARBA00022723"/>
    </source>
</evidence>
<dbReference type="GO" id="GO:0030897">
    <property type="term" value="C:HOPS complex"/>
    <property type="evidence" value="ECO:0007669"/>
    <property type="project" value="TreeGrafter"/>
</dbReference>
<accession>A0A3B4XK24</accession>
<reference evidence="12" key="1">
    <citation type="submission" date="2025-08" db="UniProtKB">
        <authorList>
            <consortium name="Ensembl"/>
        </authorList>
    </citation>
    <scope>IDENTIFICATION</scope>
</reference>
<feature type="coiled-coil region" evidence="10">
    <location>
        <begin position="226"/>
        <end position="267"/>
    </location>
</feature>
<evidence type="ECO:0000256" key="9">
    <source>
        <dbReference type="PROSITE-ProRule" id="PRU01006"/>
    </source>
</evidence>
<keyword evidence="7" id="KW-0472">Membrane</keyword>
<dbReference type="InterPro" id="IPR024763">
    <property type="entry name" value="VPS11_C"/>
</dbReference>
<name>A0A3B4XK24_SERLL</name>
<dbReference type="Pfam" id="PF12451">
    <property type="entry name" value="VPS11_C"/>
    <property type="match status" value="1"/>
</dbReference>
<dbReference type="InterPro" id="IPR001841">
    <property type="entry name" value="Znf_RING"/>
</dbReference>
<dbReference type="Gene3D" id="3.30.40.10">
    <property type="entry name" value="Zinc/RING finger domain, C3HC4 (zinc finger)"/>
    <property type="match status" value="1"/>
</dbReference>
<dbReference type="GO" id="GO:0030674">
    <property type="term" value="F:protein-macromolecule adaptor activity"/>
    <property type="evidence" value="ECO:0007669"/>
    <property type="project" value="TreeGrafter"/>
</dbReference>